<reference evidence="7 8" key="1">
    <citation type="submission" date="2017-03" db="EMBL/GenBank/DDBJ databases">
        <title>Genome Survey of Euroglyphus maynei.</title>
        <authorList>
            <person name="Arlian L.G."/>
            <person name="Morgan M.S."/>
            <person name="Rider S.D."/>
        </authorList>
    </citation>
    <scope>NUCLEOTIDE SEQUENCE [LARGE SCALE GENOMIC DNA]</scope>
    <source>
        <strain evidence="7">Arlian Lab</strain>
        <tissue evidence="7">Whole body</tissue>
    </source>
</reference>
<dbReference type="PANTHER" id="PTHR24102">
    <property type="entry name" value="PHD FINGER PROTEIN"/>
    <property type="match status" value="1"/>
</dbReference>
<evidence type="ECO:0000259" key="6">
    <source>
        <dbReference type="PROSITE" id="PS50016"/>
    </source>
</evidence>
<protein>
    <recommendedName>
        <fullName evidence="6">PHD-type domain-containing protein</fullName>
    </recommendedName>
</protein>
<dbReference type="InterPro" id="IPR019787">
    <property type="entry name" value="Znf_PHD-finger"/>
</dbReference>
<feature type="non-terminal residue" evidence="7">
    <location>
        <position position="88"/>
    </location>
</feature>
<feature type="compositionally biased region" description="Acidic residues" evidence="5">
    <location>
        <begin position="57"/>
        <end position="72"/>
    </location>
</feature>
<evidence type="ECO:0000256" key="3">
    <source>
        <dbReference type="ARBA" id="ARBA00022833"/>
    </source>
</evidence>
<keyword evidence="8" id="KW-1185">Reference proteome</keyword>
<keyword evidence="2 4" id="KW-0863">Zinc-finger</keyword>
<evidence type="ECO:0000256" key="4">
    <source>
        <dbReference type="PROSITE-ProRule" id="PRU00146"/>
    </source>
</evidence>
<sequence length="88" mass="9958">MKNCATCKKSNEPHMMALCDSCNLYYHLHCLDPPLRRMPKKTRFGGWQCSNCTENEEQTNDELDPDGDDNDVVDNQCNGTISNDDSNA</sequence>
<dbReference type="PROSITE" id="PS50016">
    <property type="entry name" value="ZF_PHD_2"/>
    <property type="match status" value="1"/>
</dbReference>
<evidence type="ECO:0000256" key="5">
    <source>
        <dbReference type="SAM" id="MobiDB-lite"/>
    </source>
</evidence>
<feature type="region of interest" description="Disordered" evidence="5">
    <location>
        <begin position="57"/>
        <end position="88"/>
    </location>
</feature>
<name>A0A1Y3BCA1_EURMA</name>
<evidence type="ECO:0000313" key="7">
    <source>
        <dbReference type="EMBL" id="OTF78499.1"/>
    </source>
</evidence>
<dbReference type="PANTHER" id="PTHR24102:SF28">
    <property type="entry name" value="PHD-TYPE DOMAIN-CONTAINING PROTEIN"/>
    <property type="match status" value="1"/>
</dbReference>
<dbReference type="Gene3D" id="2.30.30.1150">
    <property type="match status" value="1"/>
</dbReference>
<dbReference type="InterPro" id="IPR001965">
    <property type="entry name" value="Znf_PHD"/>
</dbReference>
<evidence type="ECO:0000313" key="8">
    <source>
        <dbReference type="Proteomes" id="UP000194236"/>
    </source>
</evidence>
<dbReference type="AlphaFoldDB" id="A0A1Y3BCA1"/>
<accession>A0A1Y3BCA1</accession>
<dbReference type="SUPFAM" id="SSF57903">
    <property type="entry name" value="FYVE/PHD zinc finger"/>
    <property type="match status" value="1"/>
</dbReference>
<proteinExistence type="predicted"/>
<keyword evidence="3" id="KW-0862">Zinc</keyword>
<dbReference type="SMART" id="SM00249">
    <property type="entry name" value="PHD"/>
    <property type="match status" value="1"/>
</dbReference>
<comment type="caution">
    <text evidence="7">The sequence shown here is derived from an EMBL/GenBank/DDBJ whole genome shotgun (WGS) entry which is preliminary data.</text>
</comment>
<dbReference type="OrthoDB" id="336088at2759"/>
<dbReference type="GO" id="GO:0008270">
    <property type="term" value="F:zinc ion binding"/>
    <property type="evidence" value="ECO:0007669"/>
    <property type="project" value="UniProtKB-KW"/>
</dbReference>
<dbReference type="EMBL" id="MUJZ01027631">
    <property type="protein sequence ID" value="OTF78499.1"/>
    <property type="molecule type" value="Genomic_DNA"/>
</dbReference>
<keyword evidence="1" id="KW-0479">Metal-binding</keyword>
<feature type="domain" description="PHD-type" evidence="6">
    <location>
        <begin position="1"/>
        <end position="55"/>
    </location>
</feature>
<dbReference type="InterPro" id="IPR011011">
    <property type="entry name" value="Znf_FYVE_PHD"/>
</dbReference>
<evidence type="ECO:0000256" key="1">
    <source>
        <dbReference type="ARBA" id="ARBA00022723"/>
    </source>
</evidence>
<evidence type="ECO:0000256" key="2">
    <source>
        <dbReference type="ARBA" id="ARBA00022771"/>
    </source>
</evidence>
<gene>
    <name evidence="7" type="ORF">BLA29_014157</name>
</gene>
<feature type="compositionally biased region" description="Polar residues" evidence="5">
    <location>
        <begin position="79"/>
        <end position="88"/>
    </location>
</feature>
<dbReference type="Pfam" id="PF00628">
    <property type="entry name" value="PHD"/>
    <property type="match status" value="1"/>
</dbReference>
<dbReference type="Proteomes" id="UP000194236">
    <property type="component" value="Unassembled WGS sequence"/>
</dbReference>
<organism evidence="7 8">
    <name type="scientific">Euroglyphus maynei</name>
    <name type="common">Mayne's house dust mite</name>
    <dbReference type="NCBI Taxonomy" id="6958"/>
    <lineage>
        <taxon>Eukaryota</taxon>
        <taxon>Metazoa</taxon>
        <taxon>Ecdysozoa</taxon>
        <taxon>Arthropoda</taxon>
        <taxon>Chelicerata</taxon>
        <taxon>Arachnida</taxon>
        <taxon>Acari</taxon>
        <taxon>Acariformes</taxon>
        <taxon>Sarcoptiformes</taxon>
        <taxon>Astigmata</taxon>
        <taxon>Psoroptidia</taxon>
        <taxon>Analgoidea</taxon>
        <taxon>Pyroglyphidae</taxon>
        <taxon>Pyroglyphinae</taxon>
        <taxon>Euroglyphus</taxon>
    </lineage>
</organism>